<dbReference type="RefSeq" id="WP_157523468.1">
    <property type="nucleotide sequence ID" value="NZ_CP066775.1"/>
</dbReference>
<dbReference type="Proteomes" id="UP000429232">
    <property type="component" value="Chromosome"/>
</dbReference>
<dbReference type="KEGG" id="mgik:GO620_016895"/>
<accession>A0A6I4IMZ8</accession>
<name>A0A6I4IMZ8_9SPHI</name>
<evidence type="ECO:0000313" key="1">
    <source>
        <dbReference type="EMBL" id="QQL49820.1"/>
    </source>
</evidence>
<dbReference type="InterPro" id="IPR005368">
    <property type="entry name" value="UPF0175"/>
</dbReference>
<sequence length="94" mass="10723">MTISINLPEGFEISENEILIALAIGLYRSSKLTFEQAAQLARYSYQDFYNKLEIDKMFKLTETEHLLSTNANKKHLDQSIAQVNAGNVIPFKEL</sequence>
<organism evidence="1 2">
    <name type="scientific">Mucilaginibacter ginkgonis</name>
    <dbReference type="NCBI Taxonomy" id="2682091"/>
    <lineage>
        <taxon>Bacteria</taxon>
        <taxon>Pseudomonadati</taxon>
        <taxon>Bacteroidota</taxon>
        <taxon>Sphingobacteriia</taxon>
        <taxon>Sphingobacteriales</taxon>
        <taxon>Sphingobacteriaceae</taxon>
        <taxon>Mucilaginibacter</taxon>
    </lineage>
</organism>
<reference evidence="1 2" key="1">
    <citation type="submission" date="2020-12" db="EMBL/GenBank/DDBJ databases">
        <title>HMF7856_wgs.fasta genome submission.</title>
        <authorList>
            <person name="Kang H."/>
            <person name="Kim H."/>
            <person name="Joh K."/>
        </authorList>
    </citation>
    <scope>NUCLEOTIDE SEQUENCE [LARGE SCALE GENOMIC DNA]</scope>
    <source>
        <strain evidence="1 2">HMF7856</strain>
    </source>
</reference>
<keyword evidence="2" id="KW-1185">Reference proteome</keyword>
<proteinExistence type="predicted"/>
<dbReference type="Gene3D" id="6.10.250.330">
    <property type="match status" value="1"/>
</dbReference>
<evidence type="ECO:0000313" key="2">
    <source>
        <dbReference type="Proteomes" id="UP000429232"/>
    </source>
</evidence>
<gene>
    <name evidence="1" type="ORF">GO620_016895</name>
</gene>
<protein>
    <submittedName>
        <fullName evidence="1">UPF0175 family protein</fullName>
    </submittedName>
</protein>
<dbReference type="EMBL" id="CP066775">
    <property type="protein sequence ID" value="QQL49820.1"/>
    <property type="molecule type" value="Genomic_DNA"/>
</dbReference>
<dbReference type="AlphaFoldDB" id="A0A6I4IMZ8"/>
<dbReference type="Pfam" id="PF03683">
    <property type="entry name" value="UPF0175"/>
    <property type="match status" value="1"/>
</dbReference>